<protein>
    <submittedName>
        <fullName evidence="1">Uncharacterized protein</fullName>
    </submittedName>
</protein>
<dbReference type="EMBL" id="CADIKZ010000005">
    <property type="protein sequence ID" value="CAB3859070.1"/>
    <property type="molecule type" value="Genomic_DNA"/>
</dbReference>
<keyword evidence="2" id="KW-1185">Reference proteome</keyword>
<organism evidence="1 2">
    <name type="scientific">Achromobacter pulmonis</name>
    <dbReference type="NCBI Taxonomy" id="1389932"/>
    <lineage>
        <taxon>Bacteria</taxon>
        <taxon>Pseudomonadati</taxon>
        <taxon>Pseudomonadota</taxon>
        <taxon>Betaproteobacteria</taxon>
        <taxon>Burkholderiales</taxon>
        <taxon>Alcaligenaceae</taxon>
        <taxon>Achromobacter</taxon>
    </lineage>
</organism>
<accession>A0A6S7CZ77</accession>
<gene>
    <name evidence="1" type="ORF">LMG26788_02164</name>
</gene>
<dbReference type="InterPro" id="IPR056931">
    <property type="entry name" value="D14-like"/>
</dbReference>
<reference evidence="1 2" key="1">
    <citation type="submission" date="2020-04" db="EMBL/GenBank/DDBJ databases">
        <authorList>
            <person name="De Canck E."/>
        </authorList>
    </citation>
    <scope>NUCLEOTIDE SEQUENCE [LARGE SCALE GENOMIC DNA]</scope>
    <source>
        <strain evidence="1 2">LMG 26788</strain>
    </source>
</reference>
<dbReference type="RefSeq" id="WP_244957842.1">
    <property type="nucleotide sequence ID" value="NZ_CADIKZ010000005.1"/>
</dbReference>
<name>A0A6S7CZ77_9BURK</name>
<sequence>MSALSRNKGAAYERRIANQLTEATGTRWRRRVRNHEGDSDVVADDPAFERISVECKHANTLCLPAWWRQAQAQAGETRIPMLVYKRTGMVGDLVMLDAHDVNPRTFPVRGRYTVTLEWAAAMQWLREKLPAKVTFSPGII</sequence>
<proteinExistence type="predicted"/>
<dbReference type="Pfam" id="PF24608">
    <property type="entry name" value="PDDEXK_15"/>
    <property type="match status" value="1"/>
</dbReference>
<dbReference type="Proteomes" id="UP000494203">
    <property type="component" value="Unassembled WGS sequence"/>
</dbReference>
<evidence type="ECO:0000313" key="2">
    <source>
        <dbReference type="Proteomes" id="UP000494203"/>
    </source>
</evidence>
<dbReference type="AlphaFoldDB" id="A0A6S7CZ77"/>
<evidence type="ECO:0000313" key="1">
    <source>
        <dbReference type="EMBL" id="CAB3859070.1"/>
    </source>
</evidence>